<dbReference type="PATRIC" id="fig|1263870.3.peg.2693"/>
<feature type="domain" description="AAA" evidence="1">
    <location>
        <begin position="1"/>
        <end position="164"/>
    </location>
</feature>
<evidence type="ECO:0000313" key="2">
    <source>
        <dbReference type="EMBL" id="EMI56035.1"/>
    </source>
</evidence>
<dbReference type="PANTHER" id="PTHR13696:SF52">
    <property type="entry name" value="PARA FAMILY PROTEIN CT_582"/>
    <property type="match status" value="1"/>
</dbReference>
<evidence type="ECO:0000259" key="1">
    <source>
        <dbReference type="Pfam" id="PF13614"/>
    </source>
</evidence>
<dbReference type="Pfam" id="PF13614">
    <property type="entry name" value="AAA_31"/>
    <property type="match status" value="1"/>
</dbReference>
<dbReference type="PIRSF" id="PIRSF009320">
    <property type="entry name" value="Nuc_binding_HP_1000"/>
    <property type="match status" value="1"/>
</dbReference>
<dbReference type="Gene3D" id="3.40.50.300">
    <property type="entry name" value="P-loop containing nucleotide triphosphate hydrolases"/>
    <property type="match status" value="1"/>
</dbReference>
<dbReference type="EMBL" id="ANOH01000178">
    <property type="protein sequence ID" value="EMI56035.1"/>
    <property type="molecule type" value="Genomic_DNA"/>
</dbReference>
<name>M5U3K3_9BACT</name>
<dbReference type="RefSeq" id="WP_008678371.1">
    <property type="nucleotide sequence ID" value="NZ_ANOH01000178.1"/>
</dbReference>
<evidence type="ECO:0000313" key="3">
    <source>
        <dbReference type="Proteomes" id="UP000011885"/>
    </source>
</evidence>
<gene>
    <name evidence="2" type="ORF">RSSM_02533</name>
</gene>
<dbReference type="InterPro" id="IPR025669">
    <property type="entry name" value="AAA_dom"/>
</dbReference>
<dbReference type="OrthoDB" id="9815116at2"/>
<dbReference type="InterPro" id="IPR050678">
    <property type="entry name" value="DNA_Partitioning_ATPase"/>
</dbReference>
<dbReference type="AlphaFoldDB" id="M5U3K3"/>
<dbReference type="PANTHER" id="PTHR13696">
    <property type="entry name" value="P-LOOP CONTAINING NUCLEOSIDE TRIPHOSPHATE HYDROLASE"/>
    <property type="match status" value="1"/>
</dbReference>
<dbReference type="SUPFAM" id="SSF52540">
    <property type="entry name" value="P-loop containing nucleoside triphosphate hydrolases"/>
    <property type="match status" value="1"/>
</dbReference>
<comment type="caution">
    <text evidence="2">The sequence shown here is derived from an EMBL/GenBank/DDBJ whole genome shotgun (WGS) entry which is preliminary data.</text>
</comment>
<organism evidence="2 3">
    <name type="scientific">Rhodopirellula sallentina SM41</name>
    <dbReference type="NCBI Taxonomy" id="1263870"/>
    <lineage>
        <taxon>Bacteria</taxon>
        <taxon>Pseudomonadati</taxon>
        <taxon>Planctomycetota</taxon>
        <taxon>Planctomycetia</taxon>
        <taxon>Pirellulales</taxon>
        <taxon>Pirellulaceae</taxon>
        <taxon>Rhodopirellula</taxon>
    </lineage>
</organism>
<protein>
    <submittedName>
        <fullName evidence="2">Cobyrinic acid a,c-diamide synthase</fullName>
    </submittedName>
</protein>
<dbReference type="CDD" id="cd02042">
    <property type="entry name" value="ParAB_family"/>
    <property type="match status" value="1"/>
</dbReference>
<proteinExistence type="predicted"/>
<keyword evidence="3" id="KW-1185">Reference proteome</keyword>
<sequence>MKTIASFSLKGGVGKTTTAVNLAFASAAAGNHTLLVDLDAQGAASFYFRIRSDSKVRNRHFFNSKSRLLSAIKSTDYEGLDLLPAHRSFHKFDLILNEFKQPRKRLNQVIRRLSKEFDTIIMDCPPTGSLLSESVCATADAVVVPMIPTTLCRRTCEQLMEMCRRCGLPTKRLRPFFSMVRSGNELQEEMMDLFRAEVPSLLSTSIPYLSDIERMGIQREPVSCFTKDKSVSEAYARLLQEVTSKPRAKRLAA</sequence>
<dbReference type="InterPro" id="IPR027417">
    <property type="entry name" value="P-loop_NTPase"/>
</dbReference>
<dbReference type="Proteomes" id="UP000011885">
    <property type="component" value="Unassembled WGS sequence"/>
</dbReference>
<accession>M5U3K3</accession>
<reference evidence="2 3" key="1">
    <citation type="journal article" date="2013" name="Mar. Genomics">
        <title>Expression of sulfatases in Rhodopirellula baltica and the diversity of sulfatases in the genus Rhodopirellula.</title>
        <authorList>
            <person name="Wegner C.E."/>
            <person name="Richter-Heitmann T."/>
            <person name="Klindworth A."/>
            <person name="Klockow C."/>
            <person name="Richter M."/>
            <person name="Achstetter T."/>
            <person name="Glockner F.O."/>
            <person name="Harder J."/>
        </authorList>
    </citation>
    <scope>NUCLEOTIDE SEQUENCE [LARGE SCALE GENOMIC DNA]</scope>
    <source>
        <strain evidence="2 3">SM41</strain>
    </source>
</reference>